<feature type="compositionally biased region" description="Basic and acidic residues" evidence="1">
    <location>
        <begin position="27"/>
        <end position="36"/>
    </location>
</feature>
<evidence type="ECO:0000313" key="2">
    <source>
        <dbReference type="EMBL" id="CAB1456518.1"/>
    </source>
</evidence>
<dbReference type="AlphaFoldDB" id="A0A9N7VWL6"/>
<proteinExistence type="predicted"/>
<reference evidence="2" key="1">
    <citation type="submission" date="2020-03" db="EMBL/GenBank/DDBJ databases">
        <authorList>
            <person name="Weist P."/>
        </authorList>
    </citation>
    <scope>NUCLEOTIDE SEQUENCE</scope>
</reference>
<name>A0A9N7VWL6_PLEPL</name>
<gene>
    <name evidence="2" type="ORF">PLEPLA_LOCUS44302</name>
</gene>
<feature type="compositionally biased region" description="Basic and acidic residues" evidence="1">
    <location>
        <begin position="1"/>
        <end position="11"/>
    </location>
</feature>
<protein>
    <submittedName>
        <fullName evidence="2">Uncharacterized protein</fullName>
    </submittedName>
</protein>
<evidence type="ECO:0000313" key="3">
    <source>
        <dbReference type="Proteomes" id="UP001153269"/>
    </source>
</evidence>
<organism evidence="2 3">
    <name type="scientific">Pleuronectes platessa</name>
    <name type="common">European plaice</name>
    <dbReference type="NCBI Taxonomy" id="8262"/>
    <lineage>
        <taxon>Eukaryota</taxon>
        <taxon>Metazoa</taxon>
        <taxon>Chordata</taxon>
        <taxon>Craniata</taxon>
        <taxon>Vertebrata</taxon>
        <taxon>Euteleostomi</taxon>
        <taxon>Actinopterygii</taxon>
        <taxon>Neopterygii</taxon>
        <taxon>Teleostei</taxon>
        <taxon>Neoteleostei</taxon>
        <taxon>Acanthomorphata</taxon>
        <taxon>Carangaria</taxon>
        <taxon>Pleuronectiformes</taxon>
        <taxon>Pleuronectoidei</taxon>
        <taxon>Pleuronectidae</taxon>
        <taxon>Pleuronectes</taxon>
    </lineage>
</organism>
<keyword evidence="3" id="KW-1185">Reference proteome</keyword>
<dbReference type="Proteomes" id="UP001153269">
    <property type="component" value="Unassembled WGS sequence"/>
</dbReference>
<feature type="region of interest" description="Disordered" evidence="1">
    <location>
        <begin position="1"/>
        <end position="55"/>
    </location>
</feature>
<dbReference type="EMBL" id="CADEAL010004301">
    <property type="protein sequence ID" value="CAB1456518.1"/>
    <property type="molecule type" value="Genomic_DNA"/>
</dbReference>
<evidence type="ECO:0000256" key="1">
    <source>
        <dbReference type="SAM" id="MobiDB-lite"/>
    </source>
</evidence>
<sequence length="117" mass="13187">MLPTTDRKTELASDGNEQGTVCRQRGNHRDRAREQESGAAVARPSGPRKELKRGKNQILFLRGSAGPQVVGHTHTELPWLNRPRLSDGKQETIHRSETIQLDRVTTGRKKKTCPKRI</sequence>
<accession>A0A9N7VWL6</accession>
<comment type="caution">
    <text evidence="2">The sequence shown here is derived from an EMBL/GenBank/DDBJ whole genome shotgun (WGS) entry which is preliminary data.</text>
</comment>